<accession>A0A370PHR2</accession>
<reference evidence="1 2" key="1">
    <citation type="submission" date="2018-07" db="EMBL/GenBank/DDBJ databases">
        <title>Section-level genome sequencing of Aspergillus section Nigri to investigate inter- and intra-species variation.</title>
        <authorList>
            <consortium name="DOE Joint Genome Institute"/>
            <person name="Vesth T.C."/>
            <person name="Nybo J.L."/>
            <person name="Theobald S."/>
            <person name="Frisvad J.C."/>
            <person name="Larsen T.O."/>
            <person name="Nielsen K.F."/>
            <person name="Hoof J.B."/>
            <person name="Brandl J."/>
            <person name="Salamov A."/>
            <person name="Riley R."/>
            <person name="Gladden J.M."/>
            <person name="Phatale P."/>
            <person name="Nielsen M.T."/>
            <person name="Lyhne E.K."/>
            <person name="Kogle M.E."/>
            <person name="Strasser K."/>
            <person name="McDonnell E."/>
            <person name="Barry K."/>
            <person name="Clum A."/>
            <person name="Chen C."/>
            <person name="Nolan M."/>
            <person name="Sandor L."/>
            <person name="Kuo A."/>
            <person name="Lipzen A."/>
            <person name="Hainaut M."/>
            <person name="Drula E."/>
            <person name="Tsang A."/>
            <person name="Magnuson J.K."/>
            <person name="Henrissat B."/>
            <person name="Wiebenga A."/>
            <person name="Simmons B.A."/>
            <person name="Makela M.R."/>
            <person name="De vries R.P."/>
            <person name="Grigoriev I.V."/>
            <person name="Mortensen U.H."/>
            <person name="Baker S.E."/>
            <person name="Andersen M.R."/>
        </authorList>
    </citation>
    <scope>NUCLEOTIDE SEQUENCE [LARGE SCALE GENOMIC DNA]</scope>
    <source>
        <strain evidence="1 2">ATCC 13157</strain>
    </source>
</reference>
<proteinExistence type="predicted"/>
<dbReference type="PROSITE" id="PS51257">
    <property type="entry name" value="PROKAR_LIPOPROTEIN"/>
    <property type="match status" value="1"/>
</dbReference>
<dbReference type="AlphaFoldDB" id="A0A370PHR2"/>
<dbReference type="EMBL" id="KZ851855">
    <property type="protein sequence ID" value="RDK41739.1"/>
    <property type="molecule type" value="Genomic_DNA"/>
</dbReference>
<evidence type="ECO:0000313" key="1">
    <source>
        <dbReference type="EMBL" id="RDK41739.1"/>
    </source>
</evidence>
<protein>
    <submittedName>
        <fullName evidence="1">Uncharacterized protein</fullName>
    </submittedName>
</protein>
<sequence length="110" mass="12582">MAMRYLLIDKQSIGDIWSNVLISLPALTSCVDTEFVLDTRRIPDGAGLDELVERVKETLVPDRNEAVQDNRNWASIEWTWQEYANRGGPDYTENILMQLEKPPLISMAET</sequence>
<gene>
    <name evidence="1" type="ORF">M752DRAFT_267224</name>
</gene>
<organism evidence="1 2">
    <name type="scientific">Aspergillus phoenicis ATCC 13157</name>
    <dbReference type="NCBI Taxonomy" id="1353007"/>
    <lineage>
        <taxon>Eukaryota</taxon>
        <taxon>Fungi</taxon>
        <taxon>Dikarya</taxon>
        <taxon>Ascomycota</taxon>
        <taxon>Pezizomycotina</taxon>
        <taxon>Eurotiomycetes</taxon>
        <taxon>Eurotiomycetidae</taxon>
        <taxon>Eurotiales</taxon>
        <taxon>Aspergillaceae</taxon>
        <taxon>Aspergillus</taxon>
    </lineage>
</organism>
<keyword evidence="2" id="KW-1185">Reference proteome</keyword>
<name>A0A370PHR2_ASPPH</name>
<dbReference type="Proteomes" id="UP000254937">
    <property type="component" value="Unassembled WGS sequence"/>
</dbReference>
<evidence type="ECO:0000313" key="2">
    <source>
        <dbReference type="Proteomes" id="UP000254937"/>
    </source>
</evidence>